<dbReference type="GeneID" id="92353857"/>
<evidence type="ECO:0008006" key="2">
    <source>
        <dbReference type="Google" id="ProtNLM"/>
    </source>
</evidence>
<name>A0AAT9GQL4_9CREN</name>
<sequence length="148" mass="17505">MYIVLKGKLGNFLYSLKDMKKRETQLIKKFPEGTFIWGTNRRISSLEKGVKVLFYLTGEGIESGIVFYGEILSVGELKEKYWPEGEWKYWIAIKVEKMPKSIIEYDDPSKWHYVTYEELKSLGFRPLPWPQKIEDELAKKIISMLEKK</sequence>
<evidence type="ECO:0000313" key="1">
    <source>
        <dbReference type="EMBL" id="BFH72984.1"/>
    </source>
</evidence>
<gene>
    <name evidence="1" type="ORF">SJAV_09280</name>
</gene>
<dbReference type="KEGG" id="sjv:SJAV_09280"/>
<dbReference type="RefSeq" id="WP_369611168.1">
    <property type="nucleotide sequence ID" value="NZ_AP031322.1"/>
</dbReference>
<dbReference type="AlphaFoldDB" id="A0AAT9GQL4"/>
<dbReference type="EMBL" id="AP031322">
    <property type="protein sequence ID" value="BFH72984.1"/>
    <property type="molecule type" value="Genomic_DNA"/>
</dbReference>
<reference evidence="1" key="1">
    <citation type="submission" date="2024-03" db="EMBL/GenBank/DDBJ databases">
        <title>Complete genome sequence of Sulfurisphaera javensis strain KD-1.</title>
        <authorList>
            <person name="Sakai H."/>
            <person name="Nur N."/>
            <person name="Suwanto A."/>
            <person name="Kurosawa N."/>
        </authorList>
    </citation>
    <scope>NUCLEOTIDE SEQUENCE</scope>
    <source>
        <strain evidence="1">KD-1</strain>
    </source>
</reference>
<accession>A0AAT9GQL4</accession>
<organism evidence="1">
    <name type="scientific">Sulfurisphaera javensis</name>
    <dbReference type="NCBI Taxonomy" id="2049879"/>
    <lineage>
        <taxon>Archaea</taxon>
        <taxon>Thermoproteota</taxon>
        <taxon>Thermoprotei</taxon>
        <taxon>Sulfolobales</taxon>
        <taxon>Sulfolobaceae</taxon>
        <taxon>Sulfurisphaera</taxon>
    </lineage>
</organism>
<protein>
    <recommendedName>
        <fullName evidence="2">EVE domain-containing protein</fullName>
    </recommendedName>
</protein>
<proteinExistence type="predicted"/>